<dbReference type="CDD" id="cd22460">
    <property type="entry name" value="KH-I_PEPPER_rpt2_like"/>
    <property type="match status" value="2"/>
</dbReference>
<dbReference type="OrthoDB" id="442947at2759"/>
<feature type="domain" description="K Homology" evidence="4">
    <location>
        <begin position="391"/>
        <end position="466"/>
    </location>
</feature>
<feature type="domain" description="K Homology" evidence="4">
    <location>
        <begin position="309"/>
        <end position="385"/>
    </location>
</feature>
<organism evidence="5 6">
    <name type="scientific">Cinnamomum micranthum f. kanehirae</name>
    <dbReference type="NCBI Taxonomy" id="337451"/>
    <lineage>
        <taxon>Eukaryota</taxon>
        <taxon>Viridiplantae</taxon>
        <taxon>Streptophyta</taxon>
        <taxon>Embryophyta</taxon>
        <taxon>Tracheophyta</taxon>
        <taxon>Spermatophyta</taxon>
        <taxon>Magnoliopsida</taxon>
        <taxon>Magnoliidae</taxon>
        <taxon>Laurales</taxon>
        <taxon>Lauraceae</taxon>
        <taxon>Cinnamomum</taxon>
    </lineage>
</organism>
<dbReference type="EMBL" id="QPKB01000010">
    <property type="protein sequence ID" value="RWR93882.1"/>
    <property type="molecule type" value="Genomic_DNA"/>
</dbReference>
<accession>A0A3S3NT99</accession>
<feature type="compositionally biased region" description="Acidic residues" evidence="3">
    <location>
        <begin position="104"/>
        <end position="115"/>
    </location>
</feature>
<feature type="region of interest" description="Disordered" evidence="3">
    <location>
        <begin position="1"/>
        <end position="43"/>
    </location>
</feature>
<dbReference type="AlphaFoldDB" id="A0A3S3NT99"/>
<protein>
    <submittedName>
        <fullName evidence="5">K Homology domain-containing protein</fullName>
    </submittedName>
</protein>
<evidence type="ECO:0000256" key="1">
    <source>
        <dbReference type="ARBA" id="ARBA00022737"/>
    </source>
</evidence>
<dbReference type="Gene3D" id="3.30.310.210">
    <property type="match status" value="1"/>
</dbReference>
<dbReference type="Gene3D" id="3.30.1370.10">
    <property type="entry name" value="K Homology domain, type 1"/>
    <property type="match status" value="3"/>
</dbReference>
<gene>
    <name evidence="5" type="ORF">CKAN_02315900</name>
</gene>
<dbReference type="Proteomes" id="UP000283530">
    <property type="component" value="Unassembled WGS sequence"/>
</dbReference>
<evidence type="ECO:0000259" key="4">
    <source>
        <dbReference type="SMART" id="SM00322"/>
    </source>
</evidence>
<evidence type="ECO:0000313" key="5">
    <source>
        <dbReference type="EMBL" id="RWR93882.1"/>
    </source>
</evidence>
<dbReference type="InterPro" id="IPR004087">
    <property type="entry name" value="KH_dom"/>
</dbReference>
<feature type="compositionally biased region" description="Basic residues" evidence="3">
    <location>
        <begin position="1"/>
        <end position="14"/>
    </location>
</feature>
<evidence type="ECO:0000313" key="6">
    <source>
        <dbReference type="Proteomes" id="UP000283530"/>
    </source>
</evidence>
<dbReference type="PANTHER" id="PTHR10288">
    <property type="entry name" value="KH DOMAIN CONTAINING RNA BINDING PROTEIN"/>
    <property type="match status" value="1"/>
</dbReference>
<dbReference type="PROSITE" id="PS50084">
    <property type="entry name" value="KH_TYPE_1"/>
    <property type="match status" value="5"/>
</dbReference>
<dbReference type="SMART" id="SM00322">
    <property type="entry name" value="KH"/>
    <property type="match status" value="5"/>
</dbReference>
<feature type="region of interest" description="Disordered" evidence="3">
    <location>
        <begin position="97"/>
        <end position="123"/>
    </location>
</feature>
<keyword evidence="6" id="KW-1185">Reference proteome</keyword>
<proteinExistence type="predicted"/>
<dbReference type="STRING" id="337451.A0A3S3NT99"/>
<keyword evidence="2" id="KW-0694">RNA-binding</keyword>
<name>A0A3S3NT99_9MAGN</name>
<dbReference type="InterPro" id="IPR004088">
    <property type="entry name" value="KH_dom_type_1"/>
</dbReference>
<evidence type="ECO:0000256" key="2">
    <source>
        <dbReference type="PROSITE-ProRule" id="PRU00117"/>
    </source>
</evidence>
<sequence length="622" mass="66470">MDRRKKRFGKKRSHSQYYSRESNGKSKRPRFPPAYDPSPNTNDTVYRILCPSKKIGGVIGKGGSIINALRDETHAKIRVIDGVPGGDERVIIIYSPPMTKPIDNTDEGSGNDDLTENEHEPMKPHCPAQDALLKVHDRIVVEEDQHGNLIHEANENDEVTARLLVPSIQVGCLLGKGGTIIQKLRSDTGATIRIMPAENFSAGAMSTDELVQISGTLSVAKKALYEVSTLLHQNPRKESIPLNPLSGDAHGFYPSGVPLPPGNQMWSHRNSVPRGPPPMPWFGGSRNERPGFAAAGFNAPSPRNTGEAAEFSMKILCSAERAGGVIGKGGANVRMLQQETGTSILVDSAAPDIDERVITISAMEVPWDPRSPTIEAILQLQNRTSEFSEKGIVVTRLLVPSSKIGCILGEGGQVITEMRRRTQADIRVRSKNDKPKCASADEELVQISGNMNVARDALVEIASRLRERCLRRANAAPNPPPLGPFQGFSAPESFPGRGPLSSGMIGAGSSSGYDHLTGGGEAQGYPIQATPTGYPSTNSSVEVKIPNSAISSVLGMGGSNISNINQMSGARVKLQDPLSGASECVVEIHGSSEQMNSAQSLLQAFIASGGVQQQGLHPATLS</sequence>
<keyword evidence="1" id="KW-0677">Repeat</keyword>
<dbReference type="GO" id="GO:0003723">
    <property type="term" value="F:RNA binding"/>
    <property type="evidence" value="ECO:0007669"/>
    <property type="project" value="UniProtKB-UniRule"/>
</dbReference>
<dbReference type="InterPro" id="IPR036612">
    <property type="entry name" value="KH_dom_type_1_sf"/>
</dbReference>
<dbReference type="Pfam" id="PF00013">
    <property type="entry name" value="KH_1"/>
    <property type="match status" value="5"/>
</dbReference>
<feature type="domain" description="K Homology" evidence="4">
    <location>
        <begin position="42"/>
        <end position="116"/>
    </location>
</feature>
<comment type="caution">
    <text evidence="5">The sequence shown here is derived from an EMBL/GenBank/DDBJ whole genome shotgun (WGS) entry which is preliminary data.</text>
</comment>
<feature type="domain" description="K Homology" evidence="4">
    <location>
        <begin position="537"/>
        <end position="607"/>
    </location>
</feature>
<feature type="domain" description="K Homology" evidence="4">
    <location>
        <begin position="157"/>
        <end position="232"/>
    </location>
</feature>
<dbReference type="SUPFAM" id="SSF54791">
    <property type="entry name" value="Eukaryotic type KH-domain (KH-domain type I)"/>
    <property type="match status" value="5"/>
</dbReference>
<evidence type="ECO:0000256" key="3">
    <source>
        <dbReference type="SAM" id="MobiDB-lite"/>
    </source>
</evidence>
<dbReference type="CDD" id="cd22459">
    <property type="entry name" value="KH-I_PEPPER_rpt1_like"/>
    <property type="match status" value="1"/>
</dbReference>
<reference evidence="5 6" key="1">
    <citation type="journal article" date="2019" name="Nat. Plants">
        <title>Stout camphor tree genome fills gaps in understanding of flowering plant genome evolution.</title>
        <authorList>
            <person name="Chaw S.M."/>
            <person name="Liu Y.C."/>
            <person name="Wu Y.W."/>
            <person name="Wang H.Y."/>
            <person name="Lin C.I."/>
            <person name="Wu C.S."/>
            <person name="Ke H.M."/>
            <person name="Chang L.Y."/>
            <person name="Hsu C.Y."/>
            <person name="Yang H.T."/>
            <person name="Sudianto E."/>
            <person name="Hsu M.H."/>
            <person name="Wu K.P."/>
            <person name="Wang L.N."/>
            <person name="Leebens-Mack J.H."/>
            <person name="Tsai I.J."/>
        </authorList>
    </citation>
    <scope>NUCLEOTIDE SEQUENCE [LARGE SCALE GENOMIC DNA]</scope>
    <source>
        <strain evidence="6">cv. Chaw 1501</strain>
        <tissue evidence="5">Young leaves</tissue>
    </source>
</reference>